<name>A0ABR3GCJ6_9PEZI</name>
<comment type="caution">
    <text evidence="2">The sequence shown here is derived from an EMBL/GenBank/DDBJ whole genome shotgun (WGS) entry which is preliminary data.</text>
</comment>
<dbReference type="Proteomes" id="UP001447188">
    <property type="component" value="Unassembled WGS sequence"/>
</dbReference>
<protein>
    <submittedName>
        <fullName evidence="2">Uncharacterized protein</fullName>
    </submittedName>
</protein>
<evidence type="ECO:0000256" key="1">
    <source>
        <dbReference type="SAM" id="Coils"/>
    </source>
</evidence>
<evidence type="ECO:0000313" key="2">
    <source>
        <dbReference type="EMBL" id="KAL0633664.1"/>
    </source>
</evidence>
<sequence length="146" mass="16891">MSREDSPPTIETLQRLSKAVDPYIPEWTTFLGENGVDIISLPSSEVEAIFMIWLSGRATLYSTWWKEEWQRRQVAEAAIRELEKDLAEMGKKLEETERRLQVLKLAVDQAARKEQISKKQKDDGFLKRVAGNMRWEYGSDRSSIDG</sequence>
<proteinExistence type="predicted"/>
<accession>A0ABR3GCJ6</accession>
<keyword evidence="1" id="KW-0175">Coiled coil</keyword>
<evidence type="ECO:0000313" key="3">
    <source>
        <dbReference type="Proteomes" id="UP001447188"/>
    </source>
</evidence>
<reference evidence="2 3" key="1">
    <citation type="submission" date="2024-02" db="EMBL/GenBank/DDBJ databases">
        <title>Discinaceae phylogenomics.</title>
        <authorList>
            <person name="Dirks A.C."/>
            <person name="James T.Y."/>
        </authorList>
    </citation>
    <scope>NUCLEOTIDE SEQUENCE [LARGE SCALE GENOMIC DNA]</scope>
    <source>
        <strain evidence="2 3">ACD0624</strain>
    </source>
</reference>
<organism evidence="2 3">
    <name type="scientific">Discina gigas</name>
    <dbReference type="NCBI Taxonomy" id="1032678"/>
    <lineage>
        <taxon>Eukaryota</taxon>
        <taxon>Fungi</taxon>
        <taxon>Dikarya</taxon>
        <taxon>Ascomycota</taxon>
        <taxon>Pezizomycotina</taxon>
        <taxon>Pezizomycetes</taxon>
        <taxon>Pezizales</taxon>
        <taxon>Discinaceae</taxon>
        <taxon>Discina</taxon>
    </lineage>
</organism>
<gene>
    <name evidence="2" type="ORF">Q9L58_007435</name>
</gene>
<dbReference type="EMBL" id="JBBBZM010000118">
    <property type="protein sequence ID" value="KAL0633664.1"/>
    <property type="molecule type" value="Genomic_DNA"/>
</dbReference>
<keyword evidence="3" id="KW-1185">Reference proteome</keyword>
<feature type="coiled-coil region" evidence="1">
    <location>
        <begin position="72"/>
        <end position="113"/>
    </location>
</feature>